<dbReference type="Gene3D" id="3.40.50.2300">
    <property type="match status" value="1"/>
</dbReference>
<dbReference type="Pfam" id="PF02302">
    <property type="entry name" value="PTS_IIB"/>
    <property type="match status" value="1"/>
</dbReference>
<dbReference type="GO" id="GO:0008982">
    <property type="term" value="F:protein-N(PI)-phosphohistidine-sugar phosphotransferase activity"/>
    <property type="evidence" value="ECO:0007669"/>
    <property type="project" value="InterPro"/>
</dbReference>
<dbReference type="InterPro" id="IPR036095">
    <property type="entry name" value="PTS_EIIB-like_sf"/>
</dbReference>
<evidence type="ECO:0000313" key="11">
    <source>
        <dbReference type="Proteomes" id="UP000030588"/>
    </source>
</evidence>
<reference evidence="10" key="2">
    <citation type="submission" date="2020-02" db="EMBL/GenBank/DDBJ databases">
        <authorList>
            <person name="Feng H."/>
        </authorList>
    </citation>
    <scope>NUCLEOTIDE SEQUENCE [LARGE SCALE GENOMIC DNA]</scope>
    <source>
        <strain evidence="10">Gsoil 114</strain>
    </source>
</reference>
<gene>
    <name evidence="10" type="ORF">G4D61_08420</name>
    <name evidence="9" type="ORF">NG54_03965</name>
</gene>
<dbReference type="AlphaFoldDB" id="A0A0A6VFH4"/>
<keyword evidence="3 10" id="KW-0762">Sugar transport</keyword>
<name>A0A0A6VFH4_9BACI</name>
<keyword evidence="12" id="KW-1185">Reference proteome</keyword>
<evidence type="ECO:0000256" key="7">
    <source>
        <dbReference type="PROSITE-ProRule" id="PRU00423"/>
    </source>
</evidence>
<dbReference type="Proteomes" id="UP000476934">
    <property type="component" value="Unassembled WGS sequence"/>
</dbReference>
<dbReference type="CDD" id="cd05564">
    <property type="entry name" value="PTS_IIB_chitobiose_lichenan"/>
    <property type="match status" value="1"/>
</dbReference>
<protein>
    <submittedName>
        <fullName evidence="9">PTS cellobiose transporter subunit IIB</fullName>
    </submittedName>
    <submittedName>
        <fullName evidence="10">PTS sugar transporter subunit IIB</fullName>
    </submittedName>
</protein>
<dbReference type="EMBL" id="JRUN01000007">
    <property type="protein sequence ID" value="KHD86316.1"/>
    <property type="molecule type" value="Genomic_DNA"/>
</dbReference>
<dbReference type="GO" id="GO:0009401">
    <property type="term" value="P:phosphoenolpyruvate-dependent sugar phosphotransferase system"/>
    <property type="evidence" value="ECO:0007669"/>
    <property type="project" value="UniProtKB-KW"/>
</dbReference>
<dbReference type="STRING" id="363870.NG54_03965"/>
<dbReference type="GO" id="GO:0016301">
    <property type="term" value="F:kinase activity"/>
    <property type="evidence" value="ECO:0007669"/>
    <property type="project" value="UniProtKB-KW"/>
</dbReference>
<evidence type="ECO:0000256" key="4">
    <source>
        <dbReference type="ARBA" id="ARBA00022679"/>
    </source>
</evidence>
<feature type="domain" description="PTS EIIB type-3" evidence="8">
    <location>
        <begin position="3"/>
        <end position="105"/>
    </location>
</feature>
<dbReference type="PROSITE" id="PS51100">
    <property type="entry name" value="PTS_EIIB_TYPE_3"/>
    <property type="match status" value="1"/>
</dbReference>
<evidence type="ECO:0000256" key="2">
    <source>
        <dbReference type="ARBA" id="ARBA00022553"/>
    </source>
</evidence>
<dbReference type="PANTHER" id="PTHR34581:SF2">
    <property type="entry name" value="PTS SYSTEM N,N'-DIACETYLCHITOBIOSE-SPECIFIC EIIB COMPONENT"/>
    <property type="match status" value="1"/>
</dbReference>
<dbReference type="PANTHER" id="PTHR34581">
    <property type="entry name" value="PTS SYSTEM N,N'-DIACETYLCHITOBIOSE-SPECIFIC EIIB COMPONENT"/>
    <property type="match status" value="1"/>
</dbReference>
<proteinExistence type="predicted"/>
<keyword evidence="5" id="KW-0598">Phosphotransferase system</keyword>
<dbReference type="InterPro" id="IPR003501">
    <property type="entry name" value="PTS_EIIB_2/3"/>
</dbReference>
<dbReference type="InterPro" id="IPR013012">
    <property type="entry name" value="PTS_EIIB_3"/>
</dbReference>
<keyword evidence="2" id="KW-0597">Phosphoprotein</keyword>
<feature type="modified residue" description="Phosphocysteine; by EIIA" evidence="7">
    <location>
        <position position="10"/>
    </location>
</feature>
<keyword evidence="4" id="KW-0808">Transferase</keyword>
<sequence length="105" mass="11505">MKMKTIMLVCAAGMSTSLLVMKMKKAAEAKGLETDIFAVSASEADSVLEQKNVDVLLLGPQVKFLKNQFQKKLASKNIPVDSINMQYYGMMNGEKVLEQALSMIG</sequence>
<evidence type="ECO:0000313" key="12">
    <source>
        <dbReference type="Proteomes" id="UP000476934"/>
    </source>
</evidence>
<organism evidence="9 11">
    <name type="scientific">Heyndrickxia ginsengihumi</name>
    <dbReference type="NCBI Taxonomy" id="363870"/>
    <lineage>
        <taxon>Bacteria</taxon>
        <taxon>Bacillati</taxon>
        <taxon>Bacillota</taxon>
        <taxon>Bacilli</taxon>
        <taxon>Bacillales</taxon>
        <taxon>Bacillaceae</taxon>
        <taxon>Heyndrickxia</taxon>
    </lineage>
</organism>
<dbReference type="SUPFAM" id="SSF52794">
    <property type="entry name" value="PTS system IIB component-like"/>
    <property type="match status" value="1"/>
</dbReference>
<evidence type="ECO:0000256" key="6">
    <source>
        <dbReference type="ARBA" id="ARBA00022777"/>
    </source>
</evidence>
<keyword evidence="6" id="KW-0418">Kinase</keyword>
<evidence type="ECO:0000259" key="8">
    <source>
        <dbReference type="PROSITE" id="PS51100"/>
    </source>
</evidence>
<evidence type="ECO:0000256" key="1">
    <source>
        <dbReference type="ARBA" id="ARBA00022448"/>
    </source>
</evidence>
<accession>A0A0A6VFH4</accession>
<comment type="caution">
    <text evidence="9">The sequence shown here is derived from an EMBL/GenBank/DDBJ whole genome shotgun (WGS) entry which is preliminary data.</text>
</comment>
<evidence type="ECO:0000256" key="3">
    <source>
        <dbReference type="ARBA" id="ARBA00022597"/>
    </source>
</evidence>
<dbReference type="InterPro" id="IPR051819">
    <property type="entry name" value="PTS_sugar-specific_EIIB"/>
</dbReference>
<dbReference type="Proteomes" id="UP000030588">
    <property type="component" value="Unassembled WGS sequence"/>
</dbReference>
<dbReference type="OrthoDB" id="9808134at2"/>
<keyword evidence="1" id="KW-0813">Transport</keyword>
<evidence type="ECO:0000313" key="10">
    <source>
        <dbReference type="EMBL" id="NEY19990.1"/>
    </source>
</evidence>
<evidence type="ECO:0000313" key="9">
    <source>
        <dbReference type="EMBL" id="KHD86316.1"/>
    </source>
</evidence>
<reference evidence="9 11" key="1">
    <citation type="submission" date="2014-10" db="EMBL/GenBank/DDBJ databases">
        <title>Draft genome of phytase producing Bacillus ginsengihumi strain M2.11.</title>
        <authorList>
            <person name="Toymentseva A."/>
            <person name="Boulygina E.A."/>
            <person name="Kazakov S.V."/>
            <person name="Kayumov I."/>
            <person name="Suleimanova A.D."/>
            <person name="Mardanova A.M."/>
            <person name="Maria S.N."/>
            <person name="Sergey M.Y."/>
            <person name="Sharipova M.R."/>
        </authorList>
    </citation>
    <scope>NUCLEOTIDE SEQUENCE [LARGE SCALE GENOMIC DNA]</scope>
    <source>
        <strain evidence="9 11">M2.11</strain>
    </source>
</reference>
<reference evidence="10 12" key="3">
    <citation type="submission" date="2020-03" db="EMBL/GenBank/DDBJ databases">
        <title>Bacillus aquiflavi sp. nov., isolated from yellow water of strong flavor Chinese baijiu in Yibin region of China.</title>
        <authorList>
            <person name="Xie J."/>
        </authorList>
    </citation>
    <scope>NUCLEOTIDE SEQUENCE [LARGE SCALE GENOMIC DNA]</scope>
    <source>
        <strain evidence="10 12">Gsoil 114</strain>
    </source>
</reference>
<evidence type="ECO:0000256" key="5">
    <source>
        <dbReference type="ARBA" id="ARBA00022683"/>
    </source>
</evidence>
<dbReference type="EMBL" id="JAAIWK010000011">
    <property type="protein sequence ID" value="NEY19990.1"/>
    <property type="molecule type" value="Genomic_DNA"/>
</dbReference>